<evidence type="ECO:0000313" key="4">
    <source>
        <dbReference type="Proteomes" id="UP000268973"/>
    </source>
</evidence>
<name>A0A3S0MLY1_9VIBR</name>
<sequence length="102" mass="11893">MAVVPKHNDVGSRYDPSQDLTAEQLHRFGQVAGKAQERRKERSDKGLLSSRDREYVSKRQALKDAAFKPIVRPKKDQRNTVRYAVWMLVVMIGSLWLMYMTR</sequence>
<gene>
    <name evidence="3" type="ORF">EJ063_04905</name>
</gene>
<organism evidence="3 4">
    <name type="scientific">Vibrio aquaticus</name>
    <dbReference type="NCBI Taxonomy" id="2496559"/>
    <lineage>
        <taxon>Bacteria</taxon>
        <taxon>Pseudomonadati</taxon>
        <taxon>Pseudomonadota</taxon>
        <taxon>Gammaproteobacteria</taxon>
        <taxon>Vibrionales</taxon>
        <taxon>Vibrionaceae</taxon>
        <taxon>Vibrio</taxon>
    </lineage>
</organism>
<dbReference type="Proteomes" id="UP000268973">
    <property type="component" value="Unassembled WGS sequence"/>
</dbReference>
<protein>
    <submittedName>
        <fullName evidence="3">Uncharacterized protein</fullName>
    </submittedName>
</protein>
<keyword evidence="2" id="KW-0812">Transmembrane</keyword>
<dbReference type="EMBL" id="RXZH01000001">
    <property type="protein sequence ID" value="RTZ18129.1"/>
    <property type="molecule type" value="Genomic_DNA"/>
</dbReference>
<feature type="transmembrane region" description="Helical" evidence="2">
    <location>
        <begin position="81"/>
        <end position="99"/>
    </location>
</feature>
<keyword evidence="2" id="KW-0472">Membrane</keyword>
<keyword evidence="2" id="KW-1133">Transmembrane helix</keyword>
<dbReference type="AlphaFoldDB" id="A0A3S0MLY1"/>
<evidence type="ECO:0000256" key="2">
    <source>
        <dbReference type="SAM" id="Phobius"/>
    </source>
</evidence>
<dbReference type="OrthoDB" id="5896947at2"/>
<evidence type="ECO:0000256" key="1">
    <source>
        <dbReference type="SAM" id="MobiDB-lite"/>
    </source>
</evidence>
<proteinExistence type="predicted"/>
<keyword evidence="4" id="KW-1185">Reference proteome</keyword>
<evidence type="ECO:0000313" key="3">
    <source>
        <dbReference type="EMBL" id="RTZ18129.1"/>
    </source>
</evidence>
<comment type="caution">
    <text evidence="3">The sequence shown here is derived from an EMBL/GenBank/DDBJ whole genome shotgun (WGS) entry which is preliminary data.</text>
</comment>
<reference evidence="3 4" key="1">
    <citation type="submission" date="2018-12" db="EMBL/GenBank/DDBJ databases">
        <title>Vibrio sp. isolated from China Sea.</title>
        <authorList>
            <person name="Li Y."/>
        </authorList>
    </citation>
    <scope>NUCLEOTIDE SEQUENCE [LARGE SCALE GENOMIC DNA]</scope>
    <source>
        <strain evidence="3 4">BEI207</strain>
    </source>
</reference>
<feature type="compositionally biased region" description="Basic and acidic residues" evidence="1">
    <location>
        <begin position="35"/>
        <end position="52"/>
    </location>
</feature>
<feature type="region of interest" description="Disordered" evidence="1">
    <location>
        <begin position="31"/>
        <end position="52"/>
    </location>
</feature>
<dbReference type="RefSeq" id="WP_126572875.1">
    <property type="nucleotide sequence ID" value="NZ_RXZH01000001.1"/>
</dbReference>
<accession>A0A3S0MLY1</accession>